<protein>
    <submittedName>
        <fullName evidence="1">Uncharacterized protein</fullName>
    </submittedName>
</protein>
<dbReference type="HOGENOM" id="CLU_3200763_0_0_9"/>
<reference evidence="1 2" key="1">
    <citation type="submission" date="2010-01" db="EMBL/GenBank/DDBJ databases">
        <authorList>
            <person name="Weinstock G."/>
            <person name="Sodergren E."/>
            <person name="Clifton S."/>
            <person name="Fulton L."/>
            <person name="Fulton B."/>
            <person name="Courtney L."/>
            <person name="Fronick C."/>
            <person name="Harrison M."/>
            <person name="Strong C."/>
            <person name="Farmer C."/>
            <person name="Delahaunty K."/>
            <person name="Markovic C."/>
            <person name="Hall O."/>
            <person name="Minx P."/>
            <person name="Tomlinson C."/>
            <person name="Mitreva M."/>
            <person name="Nelson J."/>
            <person name="Hou S."/>
            <person name="Wollam A."/>
            <person name="Pepin K.H."/>
            <person name="Johnson M."/>
            <person name="Bhonagiri V."/>
            <person name="Nash W.E."/>
            <person name="Warren W."/>
            <person name="Chinwalla A."/>
            <person name="Mardis E.R."/>
            <person name="Wilson R.K."/>
        </authorList>
    </citation>
    <scope>NUCLEOTIDE SEQUENCE [LARGE SCALE GENOMIC DNA]</scope>
    <source>
        <strain evidence="1 2">DSM 13479</strain>
    </source>
</reference>
<proteinExistence type="predicted"/>
<organism evidence="1 2">
    <name type="scientific">Hungatella hathewayi DSM 13479</name>
    <dbReference type="NCBI Taxonomy" id="566550"/>
    <lineage>
        <taxon>Bacteria</taxon>
        <taxon>Bacillati</taxon>
        <taxon>Bacillota</taxon>
        <taxon>Clostridia</taxon>
        <taxon>Lachnospirales</taxon>
        <taxon>Lachnospiraceae</taxon>
        <taxon>Hungatella</taxon>
    </lineage>
</organism>
<evidence type="ECO:0000313" key="2">
    <source>
        <dbReference type="Proteomes" id="UP000004968"/>
    </source>
</evidence>
<evidence type="ECO:0000313" key="1">
    <source>
        <dbReference type="EMBL" id="EFD01094.1"/>
    </source>
</evidence>
<accession>D3AAS9</accession>
<dbReference type="EMBL" id="ACIO01000043">
    <property type="protein sequence ID" value="EFD01094.1"/>
    <property type="molecule type" value="Genomic_DNA"/>
</dbReference>
<dbReference type="Proteomes" id="UP000004968">
    <property type="component" value="Unassembled WGS sequence"/>
</dbReference>
<dbReference type="AlphaFoldDB" id="D3AAS9"/>
<name>D3AAS9_9FIRM</name>
<gene>
    <name evidence="1" type="ORF">CLOSTHATH_00700</name>
</gene>
<comment type="caution">
    <text evidence="1">The sequence shown here is derived from an EMBL/GenBank/DDBJ whole genome shotgun (WGS) entry which is preliminary data.</text>
</comment>
<sequence length="45" mass="5225">MKLREFTFYICKGGSLSWIFMEESQPASDADRLSFSYGYCMDQKG</sequence>